<evidence type="ECO:0000313" key="2">
    <source>
        <dbReference type="RefSeq" id="XP_065661216.1"/>
    </source>
</evidence>
<accession>A0ABM4CHL6</accession>
<dbReference type="Pfam" id="PF14945">
    <property type="entry name" value="LLC1"/>
    <property type="match status" value="1"/>
</dbReference>
<dbReference type="InterPro" id="IPR020339">
    <property type="entry name" value="C20orf85-like"/>
</dbReference>
<keyword evidence="1" id="KW-1185">Reference proteome</keyword>
<name>A0ABM4CHL6_HYDVU</name>
<dbReference type="RefSeq" id="XP_065661216.1">
    <property type="nucleotide sequence ID" value="XM_065805144.1"/>
</dbReference>
<proteinExistence type="predicted"/>
<dbReference type="GeneID" id="105844600"/>
<protein>
    <submittedName>
        <fullName evidence="2">Ciliary microtubule inner protein 1 isoform X2</fullName>
    </submittedName>
</protein>
<reference evidence="2" key="1">
    <citation type="submission" date="2025-08" db="UniProtKB">
        <authorList>
            <consortium name="RefSeq"/>
        </authorList>
    </citation>
    <scope>IDENTIFICATION</scope>
</reference>
<dbReference type="PANTHER" id="PTHR31909:SF3">
    <property type="entry name" value="SIMILAR TO PROTEIN C20ORF85 HOMOLOG"/>
    <property type="match status" value="1"/>
</dbReference>
<sequence>MDARKQRKSLNAVHNDEIWKDHISREIVAQKHWPEKWGYVLDIYKEIQAQADNKEDHLKNNNRENTFPKTNAQMIGWKSALNKLNQYGISEIRAKGKSDIFKTFDWPQESQ</sequence>
<dbReference type="PANTHER" id="PTHR31909">
    <property type="entry name" value="CHROMOSOME 20 ORF85 FAMILY MEMBER"/>
    <property type="match status" value="1"/>
</dbReference>
<gene>
    <name evidence="2" type="primary">LOC105844600</name>
</gene>
<organism evidence="1 2">
    <name type="scientific">Hydra vulgaris</name>
    <name type="common">Hydra</name>
    <name type="synonym">Hydra attenuata</name>
    <dbReference type="NCBI Taxonomy" id="6087"/>
    <lineage>
        <taxon>Eukaryota</taxon>
        <taxon>Metazoa</taxon>
        <taxon>Cnidaria</taxon>
        <taxon>Hydrozoa</taxon>
        <taxon>Hydroidolina</taxon>
        <taxon>Anthoathecata</taxon>
        <taxon>Aplanulata</taxon>
        <taxon>Hydridae</taxon>
        <taxon>Hydra</taxon>
    </lineage>
</organism>
<dbReference type="Proteomes" id="UP001652625">
    <property type="component" value="Chromosome 09"/>
</dbReference>
<evidence type="ECO:0000313" key="1">
    <source>
        <dbReference type="Proteomes" id="UP001652625"/>
    </source>
</evidence>